<keyword evidence="8" id="KW-1185">Reference proteome</keyword>
<dbReference type="InterPro" id="IPR011333">
    <property type="entry name" value="SKP1/BTB/POZ_sf"/>
</dbReference>
<dbReference type="PROSITE" id="PS50097">
    <property type="entry name" value="BTB"/>
    <property type="match status" value="1"/>
</dbReference>
<evidence type="ECO:0000259" key="6">
    <source>
        <dbReference type="PROSITE" id="PS50157"/>
    </source>
</evidence>
<dbReference type="Gene3D" id="3.30.710.10">
    <property type="entry name" value="Potassium Channel Kv1.1, Chain A"/>
    <property type="match status" value="1"/>
</dbReference>
<dbReference type="PANTHER" id="PTHR23110">
    <property type="entry name" value="BTB DOMAIN TRANSCRIPTION FACTOR"/>
    <property type="match status" value="1"/>
</dbReference>
<dbReference type="OrthoDB" id="5560627at2759"/>
<evidence type="ECO:0000256" key="1">
    <source>
        <dbReference type="ARBA" id="ARBA00004123"/>
    </source>
</evidence>
<dbReference type="SMART" id="SM00355">
    <property type="entry name" value="ZnF_C2H2"/>
    <property type="match status" value="4"/>
</dbReference>
<name>A0A9N9S3H5_9DIPT</name>
<comment type="subcellular location">
    <subcellularLocation>
        <location evidence="1">Nucleus</location>
    </subcellularLocation>
</comment>
<feature type="region of interest" description="Disordered" evidence="4">
    <location>
        <begin position="187"/>
        <end position="283"/>
    </location>
</feature>
<evidence type="ECO:0000256" key="4">
    <source>
        <dbReference type="SAM" id="MobiDB-lite"/>
    </source>
</evidence>
<proteinExistence type="predicted"/>
<dbReference type="InterPro" id="IPR000210">
    <property type="entry name" value="BTB/POZ_dom"/>
</dbReference>
<sequence>MGDQQYVLRWNKHHENLSNGVIKYFKRELMCDVTITVGPGQKLKAHQAILSACSPYFESIFTENTHQNVTVMMVNVDHEILTAIIEYMYKGEVNIAQKLLPDFLKTAAHFQVKGLVDPENIGHNSEYDQHLTSASPPSENNISRHLESRLFNRPLISERYDNENESDSMNKDYDSINDIENRAELSPNFDDHIRKRRKDSNCDNNSLPQKRLHRTPSESHASSHSSYKISPLPKSNSNDIDTSEGKRKSPSDHANILPHQPSIKQEERESDVAGSPQVHLSSNPLNSMYTISRVVVTSDKDNSKVPQNVKQSANLYDQQIEMTPMISMTTNLSDETEKKFTKFLHETTKLFYGTSSKVQNFASTSSMSTPSNTSTSRKTGRFRPNWLEQFKWLKYDEINNTMYCIYCRKWSYDIPDIRTSFVEGNSNFRLEIPGSGIPQPPFHQGQVDILNSVGLHANSEPENEHPIPHIEPGNEIDGDRSSMSYHPMASRGHHVNAGSNFLGGPYGNHSGIIQNFLTNGQTTRGSTGSASTRRDHNIDYSALFVQLSGTFPTLYRCVSCHKTVSNRWHHANIHRPQKHECPDCHQIFTRRDNMKAHRSKAWHMRLTFERLSGGCNLHRCKLCGKVVTHIRNHYHVHFPGRFECPLCRATYTRSDNLRTHCKFKHPMFNPDTRKFENLMNSSIASQTAAIAAIAAANSLNAAASLNSVAQSQNIMPE</sequence>
<feature type="domain" description="C2H2-type" evidence="6">
    <location>
        <begin position="642"/>
        <end position="670"/>
    </location>
</feature>
<evidence type="ECO:0000256" key="2">
    <source>
        <dbReference type="ARBA" id="ARBA00023242"/>
    </source>
</evidence>
<gene>
    <name evidence="7" type="ORF">CHIRRI_LOCUS12328</name>
</gene>
<feature type="domain" description="C2H2-type" evidence="6">
    <location>
        <begin position="579"/>
        <end position="603"/>
    </location>
</feature>
<dbReference type="Pfam" id="PF00651">
    <property type="entry name" value="BTB"/>
    <property type="match status" value="1"/>
</dbReference>
<feature type="region of interest" description="Disordered" evidence="4">
    <location>
        <begin position="459"/>
        <end position="490"/>
    </location>
</feature>
<evidence type="ECO:0000313" key="7">
    <source>
        <dbReference type="EMBL" id="CAG9809507.1"/>
    </source>
</evidence>
<reference evidence="7" key="2">
    <citation type="submission" date="2022-10" db="EMBL/GenBank/DDBJ databases">
        <authorList>
            <consortium name="ENA_rothamsted_submissions"/>
            <consortium name="culmorum"/>
            <person name="King R."/>
        </authorList>
    </citation>
    <scope>NUCLEOTIDE SEQUENCE</scope>
</reference>
<dbReference type="PROSITE" id="PS00028">
    <property type="entry name" value="ZINC_FINGER_C2H2_1"/>
    <property type="match status" value="2"/>
</dbReference>
<evidence type="ECO:0000313" key="8">
    <source>
        <dbReference type="Proteomes" id="UP001153620"/>
    </source>
</evidence>
<dbReference type="GO" id="GO:0003006">
    <property type="term" value="P:developmental process involved in reproduction"/>
    <property type="evidence" value="ECO:0007669"/>
    <property type="project" value="UniProtKB-ARBA"/>
</dbReference>
<dbReference type="PANTHER" id="PTHR23110:SF107">
    <property type="entry name" value="SEX DETERMINATION PROTEIN FRUITLESS"/>
    <property type="match status" value="1"/>
</dbReference>
<dbReference type="SMART" id="SM00225">
    <property type="entry name" value="BTB"/>
    <property type="match status" value="1"/>
</dbReference>
<dbReference type="GO" id="GO:0006357">
    <property type="term" value="P:regulation of transcription by RNA polymerase II"/>
    <property type="evidence" value="ECO:0007669"/>
    <property type="project" value="TreeGrafter"/>
</dbReference>
<keyword evidence="2" id="KW-0539">Nucleus</keyword>
<dbReference type="GO" id="GO:0048513">
    <property type="term" value="P:animal organ development"/>
    <property type="evidence" value="ECO:0007669"/>
    <property type="project" value="UniProtKB-ARBA"/>
</dbReference>
<dbReference type="PROSITE" id="PS50157">
    <property type="entry name" value="ZINC_FINGER_C2H2_2"/>
    <property type="match status" value="2"/>
</dbReference>
<dbReference type="InterPro" id="IPR006580">
    <property type="entry name" value="Znf_TTF"/>
</dbReference>
<dbReference type="EMBL" id="OU895879">
    <property type="protein sequence ID" value="CAG9809507.1"/>
    <property type="molecule type" value="Genomic_DNA"/>
</dbReference>
<keyword evidence="3" id="KW-0862">Zinc</keyword>
<protein>
    <submittedName>
        <fullName evidence="7">Uncharacterized protein</fullName>
    </submittedName>
</protein>
<evidence type="ECO:0000259" key="5">
    <source>
        <dbReference type="PROSITE" id="PS50097"/>
    </source>
</evidence>
<dbReference type="SMART" id="SM00597">
    <property type="entry name" value="ZnF_TTF"/>
    <property type="match status" value="1"/>
</dbReference>
<dbReference type="InterPro" id="IPR051095">
    <property type="entry name" value="Dros_DevTransReg"/>
</dbReference>
<feature type="compositionally biased region" description="Polar residues" evidence="4">
    <location>
        <begin position="130"/>
        <end position="141"/>
    </location>
</feature>
<dbReference type="InterPro" id="IPR013087">
    <property type="entry name" value="Znf_C2H2_type"/>
</dbReference>
<feature type="region of interest" description="Disordered" evidence="4">
    <location>
        <begin position="121"/>
        <end position="141"/>
    </location>
</feature>
<reference evidence="7" key="1">
    <citation type="submission" date="2022-01" db="EMBL/GenBank/DDBJ databases">
        <authorList>
            <person name="King R."/>
        </authorList>
    </citation>
    <scope>NUCLEOTIDE SEQUENCE</scope>
</reference>
<accession>A0A9N9S3H5</accession>
<feature type="domain" description="BTB" evidence="5">
    <location>
        <begin position="31"/>
        <end position="97"/>
    </location>
</feature>
<keyword evidence="3" id="KW-0479">Metal-binding</keyword>
<dbReference type="Proteomes" id="UP001153620">
    <property type="component" value="Chromosome 3"/>
</dbReference>
<keyword evidence="3" id="KW-0863">Zinc-finger</keyword>
<dbReference type="GO" id="GO:0008270">
    <property type="term" value="F:zinc ion binding"/>
    <property type="evidence" value="ECO:0007669"/>
    <property type="project" value="UniProtKB-KW"/>
</dbReference>
<dbReference type="CDD" id="cd18315">
    <property type="entry name" value="BTB_POZ_BAB-like"/>
    <property type="match status" value="1"/>
</dbReference>
<dbReference type="SUPFAM" id="SSF54695">
    <property type="entry name" value="POZ domain"/>
    <property type="match status" value="1"/>
</dbReference>
<dbReference type="GO" id="GO:0048468">
    <property type="term" value="P:cell development"/>
    <property type="evidence" value="ECO:0007669"/>
    <property type="project" value="UniProtKB-ARBA"/>
</dbReference>
<organism evidence="7 8">
    <name type="scientific">Chironomus riparius</name>
    <dbReference type="NCBI Taxonomy" id="315576"/>
    <lineage>
        <taxon>Eukaryota</taxon>
        <taxon>Metazoa</taxon>
        <taxon>Ecdysozoa</taxon>
        <taxon>Arthropoda</taxon>
        <taxon>Hexapoda</taxon>
        <taxon>Insecta</taxon>
        <taxon>Pterygota</taxon>
        <taxon>Neoptera</taxon>
        <taxon>Endopterygota</taxon>
        <taxon>Diptera</taxon>
        <taxon>Nematocera</taxon>
        <taxon>Chironomoidea</taxon>
        <taxon>Chironomidae</taxon>
        <taxon>Chironominae</taxon>
        <taxon>Chironomus</taxon>
    </lineage>
</organism>
<dbReference type="GO" id="GO:0005634">
    <property type="term" value="C:nucleus"/>
    <property type="evidence" value="ECO:0007669"/>
    <property type="project" value="UniProtKB-SubCell"/>
</dbReference>
<dbReference type="AlphaFoldDB" id="A0A9N9S3H5"/>
<evidence type="ECO:0000256" key="3">
    <source>
        <dbReference type="PROSITE-ProRule" id="PRU00042"/>
    </source>
</evidence>